<proteinExistence type="predicted"/>
<evidence type="ECO:0000313" key="3">
    <source>
        <dbReference type="Proteomes" id="UP001396334"/>
    </source>
</evidence>
<sequence>MVGEYDVAAMDANREDGKHGVKGNGVSVGEKIDGVVRNTITYARVTAKSTRDVSTHKPKAATIDEEVVILDEGVIMNRDEKIPSIQFSNPVHDQVDRNMRNAIIVRLLVRAIDFKTLWNKTHSDRVVCDGHLDKINAQEEMSEDKLFGSWMMVENSRRRTFAKGRYSAYTVNAINAAYLASKPDKRNKRTNGESLMMKVELSMGERRQVLWKGDCRTIKTALRTTGCSLKWRKMFEVLLLDTRGVSEFIADLTDHLDSFHDPNTQHHSLSLLAKDRDDVGLVGSKEASSDSDSRYNDDIDITDHDEDVVLAE</sequence>
<reference evidence="2 3" key="1">
    <citation type="journal article" date="2024" name="G3 (Bethesda)">
        <title>Genome assembly of Hibiscus sabdariffa L. provides insights into metabolisms of medicinal natural products.</title>
        <authorList>
            <person name="Kim T."/>
        </authorList>
    </citation>
    <scope>NUCLEOTIDE SEQUENCE [LARGE SCALE GENOMIC DNA]</scope>
    <source>
        <strain evidence="2">TK-2024</strain>
        <tissue evidence="2">Old leaves</tissue>
    </source>
</reference>
<name>A0ABR2SS11_9ROSI</name>
<comment type="caution">
    <text evidence="2">The sequence shown here is derived from an EMBL/GenBank/DDBJ whole genome shotgun (WGS) entry which is preliminary data.</text>
</comment>
<dbReference type="EMBL" id="JBBPBN010000012">
    <property type="protein sequence ID" value="KAK9027917.1"/>
    <property type="molecule type" value="Genomic_DNA"/>
</dbReference>
<dbReference type="Proteomes" id="UP001396334">
    <property type="component" value="Unassembled WGS sequence"/>
</dbReference>
<evidence type="ECO:0000313" key="2">
    <source>
        <dbReference type="EMBL" id="KAK9027917.1"/>
    </source>
</evidence>
<feature type="compositionally biased region" description="Basic and acidic residues" evidence="1">
    <location>
        <begin position="287"/>
        <end position="297"/>
    </location>
</feature>
<feature type="compositionally biased region" description="Acidic residues" evidence="1">
    <location>
        <begin position="298"/>
        <end position="312"/>
    </location>
</feature>
<keyword evidence="3" id="KW-1185">Reference proteome</keyword>
<gene>
    <name evidence="2" type="ORF">V6N11_067738</name>
</gene>
<protein>
    <submittedName>
        <fullName evidence="2">Uncharacterized protein</fullName>
    </submittedName>
</protein>
<organism evidence="2 3">
    <name type="scientific">Hibiscus sabdariffa</name>
    <name type="common">roselle</name>
    <dbReference type="NCBI Taxonomy" id="183260"/>
    <lineage>
        <taxon>Eukaryota</taxon>
        <taxon>Viridiplantae</taxon>
        <taxon>Streptophyta</taxon>
        <taxon>Embryophyta</taxon>
        <taxon>Tracheophyta</taxon>
        <taxon>Spermatophyta</taxon>
        <taxon>Magnoliopsida</taxon>
        <taxon>eudicotyledons</taxon>
        <taxon>Gunneridae</taxon>
        <taxon>Pentapetalae</taxon>
        <taxon>rosids</taxon>
        <taxon>malvids</taxon>
        <taxon>Malvales</taxon>
        <taxon>Malvaceae</taxon>
        <taxon>Malvoideae</taxon>
        <taxon>Hibiscus</taxon>
    </lineage>
</organism>
<feature type="region of interest" description="Disordered" evidence="1">
    <location>
        <begin position="282"/>
        <end position="312"/>
    </location>
</feature>
<evidence type="ECO:0000256" key="1">
    <source>
        <dbReference type="SAM" id="MobiDB-lite"/>
    </source>
</evidence>
<accession>A0ABR2SS11</accession>